<evidence type="ECO:0000313" key="4">
    <source>
        <dbReference type="EMBL" id="OCL37086.1"/>
    </source>
</evidence>
<sequence length="309" mass="33852">MTTQVPPQEAPRRAASTRRGASGILIPLLIVLAGVLVLTYPILATQYNNYKQREFALEYNNEVQKADPVDLSADLAAAEEYNSRIEGVPILDPWLTHVSADPRSTAYREYLGLLSDFSVMARVRVPSVNIDLPVEHGTTDAVIGRAAGHLYGTSLPVGGESTHSVLTTHTGMATATLFDHLIDVEEGDLVFVDVYGQTLAYEVDQIKVVLPNEVEDLTVVQGEDLLTLFTCTPYAVNTHRLLVRGHRVDYIPPRADDSPLGDLADTFVLEPWMRDLLIGVGIGVLAVVAIIGREIYVARRKDPAGRSRR</sequence>
<feature type="active site" description="Proton donor/acceptor" evidence="2">
    <location>
        <position position="169"/>
    </location>
</feature>
<dbReference type="InterPro" id="IPR005754">
    <property type="entry name" value="Sortase"/>
</dbReference>
<reference evidence="5" key="1">
    <citation type="submission" date="2016-07" db="EMBL/GenBank/DDBJ databases">
        <authorList>
            <person name="Florea S."/>
            <person name="Webb J.S."/>
            <person name="Jaromczyk J."/>
            <person name="Schardl C.L."/>
        </authorList>
    </citation>
    <scope>NUCLEOTIDE SEQUENCE [LARGE SCALE GENOMIC DNA]</scope>
    <source>
        <strain evidence="5">IPBSL-7</strain>
    </source>
</reference>
<dbReference type="Proteomes" id="UP000093501">
    <property type="component" value="Unassembled WGS sequence"/>
</dbReference>
<dbReference type="InterPro" id="IPR042002">
    <property type="entry name" value="Sortase_C"/>
</dbReference>
<dbReference type="AlphaFoldDB" id="A0A1C0ARW3"/>
<keyword evidence="3" id="KW-0812">Transmembrane</keyword>
<evidence type="ECO:0000313" key="5">
    <source>
        <dbReference type="Proteomes" id="UP000093501"/>
    </source>
</evidence>
<comment type="caution">
    <text evidence="4">The sequence shown here is derived from an EMBL/GenBank/DDBJ whole genome shotgun (WGS) entry which is preliminary data.</text>
</comment>
<proteinExistence type="predicted"/>
<evidence type="ECO:0000256" key="2">
    <source>
        <dbReference type="PIRSR" id="PIRSR605754-1"/>
    </source>
</evidence>
<dbReference type="NCBIfam" id="TIGR01076">
    <property type="entry name" value="sortase_fam"/>
    <property type="match status" value="1"/>
</dbReference>
<evidence type="ECO:0000256" key="3">
    <source>
        <dbReference type="SAM" id="Phobius"/>
    </source>
</evidence>
<dbReference type="Gene3D" id="2.40.260.10">
    <property type="entry name" value="Sortase"/>
    <property type="match status" value="1"/>
</dbReference>
<evidence type="ECO:0000256" key="1">
    <source>
        <dbReference type="ARBA" id="ARBA00022801"/>
    </source>
</evidence>
<dbReference type="Pfam" id="PF04203">
    <property type="entry name" value="Sortase"/>
    <property type="match status" value="1"/>
</dbReference>
<dbReference type="CDD" id="cd05827">
    <property type="entry name" value="Sortase_C"/>
    <property type="match status" value="1"/>
</dbReference>
<dbReference type="RefSeq" id="WP_068749528.1">
    <property type="nucleotide sequence ID" value="NZ_MBQD01000002.1"/>
</dbReference>
<protein>
    <recommendedName>
        <fullName evidence="6">Class C sortase</fullName>
    </recommendedName>
</protein>
<dbReference type="GO" id="GO:0016787">
    <property type="term" value="F:hydrolase activity"/>
    <property type="evidence" value="ECO:0007669"/>
    <property type="project" value="UniProtKB-KW"/>
</dbReference>
<accession>A0A1C0ARW3</accession>
<dbReference type="EMBL" id="MBQD01000002">
    <property type="protein sequence ID" value="OCL37086.1"/>
    <property type="molecule type" value="Genomic_DNA"/>
</dbReference>
<keyword evidence="3" id="KW-0472">Membrane</keyword>
<feature type="active site" description="Acyl-thioester intermediate" evidence="2">
    <location>
        <position position="231"/>
    </location>
</feature>
<dbReference type="InterPro" id="IPR023365">
    <property type="entry name" value="Sortase_dom-sf"/>
</dbReference>
<keyword evidence="1" id="KW-0378">Hydrolase</keyword>
<name>A0A1C0ARW3_9ACTN</name>
<feature type="transmembrane region" description="Helical" evidence="3">
    <location>
        <begin position="21"/>
        <end position="43"/>
    </location>
</feature>
<keyword evidence="5" id="KW-1185">Reference proteome</keyword>
<feature type="transmembrane region" description="Helical" evidence="3">
    <location>
        <begin position="276"/>
        <end position="296"/>
    </location>
</feature>
<organism evidence="4 5">
    <name type="scientific">Tessaracoccus lapidicaptus</name>
    <dbReference type="NCBI Taxonomy" id="1427523"/>
    <lineage>
        <taxon>Bacteria</taxon>
        <taxon>Bacillati</taxon>
        <taxon>Actinomycetota</taxon>
        <taxon>Actinomycetes</taxon>
        <taxon>Propionibacteriales</taxon>
        <taxon>Propionibacteriaceae</taxon>
        <taxon>Tessaracoccus</taxon>
    </lineage>
</organism>
<evidence type="ECO:0008006" key="6">
    <source>
        <dbReference type="Google" id="ProtNLM"/>
    </source>
</evidence>
<dbReference type="NCBIfam" id="NF033745">
    <property type="entry name" value="class_C_sortase"/>
    <property type="match status" value="1"/>
</dbReference>
<keyword evidence="3" id="KW-1133">Transmembrane helix</keyword>
<gene>
    <name evidence="4" type="ORF">BCR15_11490</name>
</gene>
<dbReference type="SUPFAM" id="SSF63817">
    <property type="entry name" value="Sortase"/>
    <property type="match status" value="1"/>
</dbReference>